<dbReference type="Pfam" id="PF00491">
    <property type="entry name" value="Arginase"/>
    <property type="match status" value="1"/>
</dbReference>
<sequence>MTLDKAWEGRIDEEDGDAGRRLHQAVQDADNAKEPGIMLIGFACDEGVSRNKGRVGAYAGPDKIRKALANLPWQEHMPVYDYGNICCDDHDLAKAQKQLADTISEAMRQKHTPIILGGGHEVAWGSFQGLANHYIQKNCGTPSIGVINFDAHFDLRTPYNESLHGSSGTPFSQIAEFCKSRQWPFHYACLGVSRSSNTQALFNRASALSVLAIEDVEMITEGRTVVRDKLRSFINQVDVIYLTIDLDVLPASAAPGVSAPAAHGVDYPTIEWLVRDILKARCEDGTHKLRIADIAELNPRFDIDDQTARIAARLVWTLMEKAEHLAK</sequence>
<evidence type="ECO:0000256" key="4">
    <source>
        <dbReference type="ARBA" id="ARBA00023211"/>
    </source>
</evidence>
<dbReference type="SUPFAM" id="SSF52768">
    <property type="entry name" value="Arginase/deacetylase"/>
    <property type="match status" value="1"/>
</dbReference>
<keyword evidence="2 5" id="KW-0378">Hydrolase</keyword>
<evidence type="ECO:0000256" key="1">
    <source>
        <dbReference type="ARBA" id="ARBA00022723"/>
    </source>
</evidence>
<evidence type="ECO:0000256" key="2">
    <source>
        <dbReference type="ARBA" id="ARBA00022801"/>
    </source>
</evidence>
<dbReference type="NCBIfam" id="TIGR01227">
    <property type="entry name" value="hutG"/>
    <property type="match status" value="1"/>
</dbReference>
<proteinExistence type="inferred from homology"/>
<organism evidence="9 10">
    <name type="scientific">Enterovibrio qingdaonensis</name>
    <dbReference type="NCBI Taxonomy" id="2899818"/>
    <lineage>
        <taxon>Bacteria</taxon>
        <taxon>Pseudomonadati</taxon>
        <taxon>Pseudomonadota</taxon>
        <taxon>Gammaproteobacteria</taxon>
        <taxon>Vibrionales</taxon>
        <taxon>Vibrionaceae</taxon>
        <taxon>Enterovibrio</taxon>
    </lineage>
</organism>
<gene>
    <name evidence="5 9" type="primary">hutG</name>
    <name evidence="9" type="ORF">LRP49_06255</name>
</gene>
<dbReference type="InterPro" id="IPR020855">
    <property type="entry name" value="Ureohydrolase_Mn_BS"/>
</dbReference>
<feature type="binding site" evidence="5">
    <location>
        <position position="245"/>
    </location>
    <ligand>
        <name>Mn(2+)</name>
        <dbReference type="ChEBI" id="CHEBI:29035"/>
        <label>2</label>
    </ligand>
</feature>
<feature type="binding site" evidence="5">
    <location>
        <position position="150"/>
    </location>
    <ligand>
        <name>Mn(2+)</name>
        <dbReference type="ChEBI" id="CHEBI:29035"/>
        <label>1</label>
    </ligand>
</feature>
<feature type="binding site" evidence="5">
    <location>
        <position position="247"/>
    </location>
    <ligand>
        <name>Mn(2+)</name>
        <dbReference type="ChEBI" id="CHEBI:29035"/>
        <label>2</label>
    </ligand>
</feature>
<dbReference type="EC" id="3.5.3.8" evidence="5 6"/>
<keyword evidence="1 5" id="KW-0479">Metal-binding</keyword>
<evidence type="ECO:0000256" key="8">
    <source>
        <dbReference type="RuleBase" id="RU003684"/>
    </source>
</evidence>
<dbReference type="PRINTS" id="PR00116">
    <property type="entry name" value="ARGINASE"/>
</dbReference>
<accession>A0ABT5QIJ6</accession>
<evidence type="ECO:0000256" key="7">
    <source>
        <dbReference type="PROSITE-ProRule" id="PRU00742"/>
    </source>
</evidence>
<dbReference type="InterPro" id="IPR005923">
    <property type="entry name" value="HutG"/>
</dbReference>
<feature type="binding site" evidence="5">
    <location>
        <position position="152"/>
    </location>
    <ligand>
        <name>Mn(2+)</name>
        <dbReference type="ChEBI" id="CHEBI:29035"/>
        <label>2</label>
    </ligand>
</feature>
<dbReference type="Proteomes" id="UP001149821">
    <property type="component" value="Unassembled WGS sequence"/>
</dbReference>
<evidence type="ECO:0000313" key="9">
    <source>
        <dbReference type="EMBL" id="MDD1780805.1"/>
    </source>
</evidence>
<protein>
    <recommendedName>
        <fullName evidence="5 6">Formimidoylglutamase</fullName>
        <ecNumber evidence="5 6">3.5.3.8</ecNumber>
    </recommendedName>
    <alternativeName>
        <fullName evidence="5">Formiminoglutamase</fullName>
    </alternativeName>
    <alternativeName>
        <fullName evidence="5">Formiminoglutamate hydrolase</fullName>
    </alternativeName>
</protein>
<comment type="cofactor">
    <cofactor evidence="5">
        <name>Mn(2+)</name>
        <dbReference type="ChEBI" id="CHEBI:29035"/>
    </cofactor>
    <text evidence="5">Binds 2 manganese ions per subunit.</text>
</comment>
<reference evidence="9" key="1">
    <citation type="submission" date="2021-12" db="EMBL/GenBank/DDBJ databases">
        <title>Enterovibrio ZSDZ35 sp. nov. and Enterovibrio ZSDZ42 sp. nov., isolated from coastal seawater in Qingdao.</title>
        <authorList>
            <person name="Zhang P."/>
        </authorList>
    </citation>
    <scope>NUCLEOTIDE SEQUENCE</scope>
    <source>
        <strain evidence="9">ZSDZ35</strain>
    </source>
</reference>
<evidence type="ECO:0000256" key="5">
    <source>
        <dbReference type="HAMAP-Rule" id="MF_00737"/>
    </source>
</evidence>
<name>A0ABT5QIJ6_9GAMM</name>
<feature type="binding site" evidence="5">
    <location>
        <position position="150"/>
    </location>
    <ligand>
        <name>Mn(2+)</name>
        <dbReference type="ChEBI" id="CHEBI:29035"/>
        <label>2</label>
    </ligand>
</feature>
<feature type="binding site" evidence="5">
    <location>
        <position position="245"/>
    </location>
    <ligand>
        <name>Mn(2+)</name>
        <dbReference type="ChEBI" id="CHEBI:29035"/>
        <label>1</label>
    </ligand>
</feature>
<keyword evidence="3 5" id="KW-0369">Histidine metabolism</keyword>
<dbReference type="HAMAP" id="MF_00737">
    <property type="entry name" value="Formimidoylglutam"/>
    <property type="match status" value="1"/>
</dbReference>
<keyword evidence="10" id="KW-1185">Reference proteome</keyword>
<comment type="similarity">
    <text evidence="5 7 8">Belongs to the arginase family.</text>
</comment>
<dbReference type="Gene3D" id="3.40.800.10">
    <property type="entry name" value="Ureohydrolase domain"/>
    <property type="match status" value="1"/>
</dbReference>
<dbReference type="PROSITE" id="PS51409">
    <property type="entry name" value="ARGINASE_2"/>
    <property type="match status" value="1"/>
</dbReference>
<dbReference type="RefSeq" id="WP_274140984.1">
    <property type="nucleotide sequence ID" value="NZ_JAJUBB010000003.1"/>
</dbReference>
<evidence type="ECO:0000256" key="6">
    <source>
        <dbReference type="NCBIfam" id="TIGR01227"/>
    </source>
</evidence>
<comment type="catalytic activity">
    <reaction evidence="5">
        <text>N-formimidoyl-L-glutamate + H2O = formamide + L-glutamate</text>
        <dbReference type="Rhea" id="RHEA:22492"/>
        <dbReference type="ChEBI" id="CHEBI:15377"/>
        <dbReference type="ChEBI" id="CHEBI:16397"/>
        <dbReference type="ChEBI" id="CHEBI:29985"/>
        <dbReference type="ChEBI" id="CHEBI:58928"/>
        <dbReference type="EC" id="3.5.3.8"/>
    </reaction>
</comment>
<dbReference type="InterPro" id="IPR006035">
    <property type="entry name" value="Ureohydrolase"/>
</dbReference>
<evidence type="ECO:0000256" key="3">
    <source>
        <dbReference type="ARBA" id="ARBA00022808"/>
    </source>
</evidence>
<dbReference type="InterPro" id="IPR023696">
    <property type="entry name" value="Ureohydrolase_dom_sf"/>
</dbReference>
<evidence type="ECO:0000313" key="10">
    <source>
        <dbReference type="Proteomes" id="UP001149821"/>
    </source>
</evidence>
<dbReference type="EMBL" id="JAJUBB010000003">
    <property type="protein sequence ID" value="MDD1780805.1"/>
    <property type="molecule type" value="Genomic_DNA"/>
</dbReference>
<keyword evidence="4 5" id="KW-0464">Manganese</keyword>
<dbReference type="GO" id="GO:0050415">
    <property type="term" value="F:formimidoylglutamase activity"/>
    <property type="evidence" value="ECO:0007669"/>
    <property type="project" value="UniProtKB-EC"/>
</dbReference>
<comment type="function">
    <text evidence="5">Catalyzes the conversion of N-formimidoyl-L-glutamate to L-glutamate and formamide.</text>
</comment>
<dbReference type="PANTHER" id="PTHR11358">
    <property type="entry name" value="ARGINASE/AGMATINASE"/>
    <property type="match status" value="1"/>
</dbReference>
<dbReference type="CDD" id="cd09988">
    <property type="entry name" value="Formimidoylglutamase"/>
    <property type="match status" value="1"/>
</dbReference>
<comment type="pathway">
    <text evidence="5">Amino-acid degradation; L-histidine degradation into L-glutamate; L-glutamate from N-formimidoyl-L-glutamate (hydrolase route): step 1/1.</text>
</comment>
<feature type="binding site" evidence="5">
    <location>
        <position position="154"/>
    </location>
    <ligand>
        <name>Mn(2+)</name>
        <dbReference type="ChEBI" id="CHEBI:29035"/>
        <label>1</label>
    </ligand>
</feature>
<dbReference type="PIRSF" id="PIRSF036979">
    <property type="entry name" value="Arginase"/>
    <property type="match status" value="1"/>
</dbReference>
<dbReference type="PROSITE" id="PS01053">
    <property type="entry name" value="ARGINASE_1"/>
    <property type="match status" value="1"/>
</dbReference>
<dbReference type="PANTHER" id="PTHR11358:SF35">
    <property type="entry name" value="FORMIMIDOYLGLUTAMASE"/>
    <property type="match status" value="1"/>
</dbReference>
<comment type="caution">
    <text evidence="9">The sequence shown here is derived from an EMBL/GenBank/DDBJ whole genome shotgun (WGS) entry which is preliminary data.</text>
</comment>
<feature type="binding site" evidence="5">
    <location>
        <position position="120"/>
    </location>
    <ligand>
        <name>Mn(2+)</name>
        <dbReference type="ChEBI" id="CHEBI:29035"/>
        <label>1</label>
    </ligand>
</feature>